<evidence type="ECO:0000313" key="1">
    <source>
        <dbReference type="EMBL" id="QOY88495.1"/>
    </source>
</evidence>
<evidence type="ECO:0000313" key="2">
    <source>
        <dbReference type="Proteomes" id="UP000593892"/>
    </source>
</evidence>
<dbReference type="PROSITE" id="PS51257">
    <property type="entry name" value="PROKAR_LIPOPROTEIN"/>
    <property type="match status" value="1"/>
</dbReference>
<name>A0A7S7SLX3_PALFE</name>
<proteinExistence type="predicted"/>
<sequence>MKRVLGGVLGVVALGCLLWTGEVAIDAVFNPWAHSGLGVSTLTGTWVGGYSDLDGRQRTAFLELRRNMTPGGRYEDEDSRITGELHVCGSSGASYTISGDPHGWRGTAFSIRRMNIQSPAKPLGYYFHHAEGTWAGDRITLSVKPAYFDTDGGMFASGPRFPGLRKTMQLELLRGTRATFEQTCSATRKGAR</sequence>
<dbReference type="RefSeq" id="WP_194450157.1">
    <property type="nucleotide sequence ID" value="NZ_CP063849.1"/>
</dbReference>
<dbReference type="EMBL" id="CP063849">
    <property type="protein sequence ID" value="QOY88495.1"/>
    <property type="molecule type" value="Genomic_DNA"/>
</dbReference>
<evidence type="ECO:0008006" key="3">
    <source>
        <dbReference type="Google" id="ProtNLM"/>
    </source>
</evidence>
<dbReference type="KEGG" id="pfer:IRI77_00585"/>
<organism evidence="1 2">
    <name type="scientific">Paludibaculum fermentans</name>
    <dbReference type="NCBI Taxonomy" id="1473598"/>
    <lineage>
        <taxon>Bacteria</taxon>
        <taxon>Pseudomonadati</taxon>
        <taxon>Acidobacteriota</taxon>
        <taxon>Terriglobia</taxon>
        <taxon>Bryobacterales</taxon>
        <taxon>Bryobacteraceae</taxon>
        <taxon>Paludibaculum</taxon>
    </lineage>
</organism>
<protein>
    <recommendedName>
        <fullName evidence="3">DUF1579 domain-containing protein</fullName>
    </recommendedName>
</protein>
<dbReference type="Proteomes" id="UP000593892">
    <property type="component" value="Chromosome"/>
</dbReference>
<dbReference type="AlphaFoldDB" id="A0A7S7SLX3"/>
<reference evidence="1 2" key="1">
    <citation type="submission" date="2020-10" db="EMBL/GenBank/DDBJ databases">
        <title>Complete genome sequence of Paludibaculum fermentans P105T, a facultatively anaerobic acidobacterium capable of dissimilatory Fe(III) reduction.</title>
        <authorList>
            <person name="Dedysh S.N."/>
            <person name="Beletsky A.V."/>
            <person name="Kulichevskaya I.S."/>
            <person name="Mardanov A.V."/>
            <person name="Ravin N.V."/>
        </authorList>
    </citation>
    <scope>NUCLEOTIDE SEQUENCE [LARGE SCALE GENOMIC DNA]</scope>
    <source>
        <strain evidence="1 2">P105</strain>
    </source>
</reference>
<keyword evidence="2" id="KW-1185">Reference proteome</keyword>
<accession>A0A7S7SLX3</accession>
<gene>
    <name evidence="1" type="ORF">IRI77_00585</name>
</gene>